<sequence length="134" mass="15267">MSTNITQAQANINHLLTTPNINTSYLNQIHKSNSLIQAQSDQLQRLTQGNLQAINSRYEKIMGKVLKRCDFLNRDLKTVTESAQRGEDERESDVFESIQHMAELCDLRLRSLETCVKIIDGNETLRYDPDTAGK</sequence>
<proteinExistence type="predicted"/>
<reference evidence="1" key="1">
    <citation type="journal article" date="2021" name="Open Biol.">
        <title>Shared evolutionary footprints suggest mitochondrial oxidative damage underlies multiple complex I losses in fungi.</title>
        <authorList>
            <person name="Schikora-Tamarit M.A."/>
            <person name="Marcet-Houben M."/>
            <person name="Nosek J."/>
            <person name="Gabaldon T."/>
        </authorList>
    </citation>
    <scope>NUCLEOTIDE SEQUENCE</scope>
    <source>
        <strain evidence="1">CBS2887</strain>
    </source>
</reference>
<reference evidence="1" key="2">
    <citation type="submission" date="2021-01" db="EMBL/GenBank/DDBJ databases">
        <authorList>
            <person name="Schikora-Tamarit M.A."/>
        </authorList>
    </citation>
    <scope>NUCLEOTIDE SEQUENCE</scope>
    <source>
        <strain evidence="1">CBS2887</strain>
    </source>
</reference>
<accession>A0A9P8TKD8</accession>
<keyword evidence="2" id="KW-1185">Reference proteome</keyword>
<dbReference type="AlphaFoldDB" id="A0A9P8TKD8"/>
<dbReference type="EMBL" id="JAEUBG010003411">
    <property type="protein sequence ID" value="KAH3682788.1"/>
    <property type="molecule type" value="Genomic_DNA"/>
</dbReference>
<evidence type="ECO:0000313" key="2">
    <source>
        <dbReference type="Proteomes" id="UP000774326"/>
    </source>
</evidence>
<dbReference type="Proteomes" id="UP000774326">
    <property type="component" value="Unassembled WGS sequence"/>
</dbReference>
<gene>
    <name evidence="1" type="ORF">WICPIJ_006247</name>
</gene>
<evidence type="ECO:0000313" key="1">
    <source>
        <dbReference type="EMBL" id="KAH3682788.1"/>
    </source>
</evidence>
<comment type="caution">
    <text evidence="1">The sequence shown here is derived from an EMBL/GenBank/DDBJ whole genome shotgun (WGS) entry which is preliminary data.</text>
</comment>
<name>A0A9P8TKD8_WICPI</name>
<organism evidence="1 2">
    <name type="scientific">Wickerhamomyces pijperi</name>
    <name type="common">Yeast</name>
    <name type="synonym">Pichia pijperi</name>
    <dbReference type="NCBI Taxonomy" id="599730"/>
    <lineage>
        <taxon>Eukaryota</taxon>
        <taxon>Fungi</taxon>
        <taxon>Dikarya</taxon>
        <taxon>Ascomycota</taxon>
        <taxon>Saccharomycotina</taxon>
        <taxon>Saccharomycetes</taxon>
        <taxon>Phaffomycetales</taxon>
        <taxon>Wickerhamomycetaceae</taxon>
        <taxon>Wickerhamomyces</taxon>
    </lineage>
</organism>
<protein>
    <submittedName>
        <fullName evidence="1">Uncharacterized protein</fullName>
    </submittedName>
</protein>